<feature type="compositionally biased region" description="Polar residues" evidence="1">
    <location>
        <begin position="179"/>
        <end position="191"/>
    </location>
</feature>
<protein>
    <submittedName>
        <fullName evidence="2">Uncharacterized protein</fullName>
    </submittedName>
</protein>
<feature type="region of interest" description="Disordered" evidence="1">
    <location>
        <begin position="179"/>
        <end position="226"/>
    </location>
</feature>
<feature type="compositionally biased region" description="Basic residues" evidence="1">
    <location>
        <begin position="204"/>
        <end position="217"/>
    </location>
</feature>
<dbReference type="EMBL" id="QXFT01001161">
    <property type="protein sequence ID" value="KAE9326902.1"/>
    <property type="molecule type" value="Genomic_DNA"/>
</dbReference>
<name>A0A6A4ESJ9_9STRA</name>
<dbReference type="AlphaFoldDB" id="A0A6A4ESJ9"/>
<proteinExistence type="predicted"/>
<reference evidence="2 3" key="1">
    <citation type="submission" date="2018-08" db="EMBL/GenBank/DDBJ databases">
        <title>Genomic investigation of the strawberry pathogen Phytophthora fragariae indicates pathogenicity is determined by transcriptional variation in three key races.</title>
        <authorList>
            <person name="Adams T.M."/>
            <person name="Armitage A.D."/>
            <person name="Sobczyk M.K."/>
            <person name="Bates H.J."/>
            <person name="Dunwell J.M."/>
            <person name="Nellist C.F."/>
            <person name="Harrison R.J."/>
        </authorList>
    </citation>
    <scope>NUCLEOTIDE SEQUENCE [LARGE SCALE GENOMIC DNA]</scope>
    <source>
        <strain evidence="2 3">SCRP333</strain>
    </source>
</reference>
<organism evidence="2 3">
    <name type="scientific">Phytophthora rubi</name>
    <dbReference type="NCBI Taxonomy" id="129364"/>
    <lineage>
        <taxon>Eukaryota</taxon>
        <taxon>Sar</taxon>
        <taxon>Stramenopiles</taxon>
        <taxon>Oomycota</taxon>
        <taxon>Peronosporomycetes</taxon>
        <taxon>Peronosporales</taxon>
        <taxon>Peronosporaceae</taxon>
        <taxon>Phytophthora</taxon>
    </lineage>
</organism>
<gene>
    <name evidence="2" type="ORF">PR003_g16138</name>
</gene>
<comment type="caution">
    <text evidence="2">The sequence shown here is derived from an EMBL/GenBank/DDBJ whole genome shotgun (WGS) entry which is preliminary data.</text>
</comment>
<accession>A0A6A4ESJ9</accession>
<keyword evidence="3" id="KW-1185">Reference proteome</keyword>
<sequence>MSDNNFPSGRYDDRELAEYTKALRNLAPITLPKLHSKGDYKAWKSEIPLHFDLAHLETLHGYSARKTKAFSALALSLSVDLRSTFKVDELRDDMEAASVLCQAITKHFEAGDGINPDYLQRELMMRMLQPNEKVDAYAVDIELKVTKSGQAKGEFKDWQQPSLLLSNSRLRAAEHQRQQLESQAQPASCATAQVAPVMSDHQDKGRKRSKQQRKRNKGVQDKPEAN</sequence>
<evidence type="ECO:0000313" key="3">
    <source>
        <dbReference type="Proteomes" id="UP000434957"/>
    </source>
</evidence>
<evidence type="ECO:0000313" key="2">
    <source>
        <dbReference type="EMBL" id="KAE9326902.1"/>
    </source>
</evidence>
<dbReference type="Proteomes" id="UP000434957">
    <property type="component" value="Unassembled WGS sequence"/>
</dbReference>
<evidence type="ECO:0000256" key="1">
    <source>
        <dbReference type="SAM" id="MobiDB-lite"/>
    </source>
</evidence>